<dbReference type="Proteomes" id="UP000307440">
    <property type="component" value="Unassembled WGS sequence"/>
</dbReference>
<dbReference type="PROSITE" id="PS51402">
    <property type="entry name" value="CATALASE_3"/>
    <property type="match status" value="1"/>
</dbReference>
<dbReference type="Pfam" id="PF00199">
    <property type="entry name" value="Catalase"/>
    <property type="match status" value="1"/>
</dbReference>
<dbReference type="InterPro" id="IPR002226">
    <property type="entry name" value="Catalase_haem_BS"/>
</dbReference>
<comment type="cofactor">
    <cofactor evidence="10">
        <name>heme</name>
        <dbReference type="ChEBI" id="CHEBI:30413"/>
    </cofactor>
</comment>
<dbReference type="PIRSF" id="PIRSF038928">
    <property type="entry name" value="Catalase_clade1-3"/>
    <property type="match status" value="1"/>
</dbReference>
<evidence type="ECO:0000256" key="10">
    <source>
        <dbReference type="PIRSR" id="PIRSR038928-2"/>
    </source>
</evidence>
<evidence type="ECO:0000256" key="4">
    <source>
        <dbReference type="ARBA" id="ARBA00022723"/>
    </source>
</evidence>
<comment type="similarity">
    <text evidence="1 11">Belongs to the catalase family.</text>
</comment>
<dbReference type="InterPro" id="IPR024711">
    <property type="entry name" value="Catalase_clade1/3"/>
</dbReference>
<evidence type="ECO:0000256" key="2">
    <source>
        <dbReference type="ARBA" id="ARBA00022559"/>
    </source>
</evidence>
<dbReference type="PROSITE" id="PS00438">
    <property type="entry name" value="CATALASE_2"/>
    <property type="match status" value="1"/>
</dbReference>
<name>A0A5C3KBZ6_COPMA</name>
<keyword evidence="4 10" id="KW-0479">Metal-binding</keyword>
<keyword evidence="5 11" id="KW-0560">Oxidoreductase</keyword>
<dbReference type="InterPro" id="IPR010582">
    <property type="entry name" value="Catalase_immune_responsive"/>
</dbReference>
<organism evidence="15 16">
    <name type="scientific">Coprinopsis marcescibilis</name>
    <name type="common">Agaric fungus</name>
    <name type="synonym">Psathyrella marcescibilis</name>
    <dbReference type="NCBI Taxonomy" id="230819"/>
    <lineage>
        <taxon>Eukaryota</taxon>
        <taxon>Fungi</taxon>
        <taxon>Dikarya</taxon>
        <taxon>Basidiomycota</taxon>
        <taxon>Agaricomycotina</taxon>
        <taxon>Agaricomycetes</taxon>
        <taxon>Agaricomycetidae</taxon>
        <taxon>Agaricales</taxon>
        <taxon>Agaricineae</taxon>
        <taxon>Psathyrellaceae</taxon>
        <taxon>Coprinopsis</taxon>
    </lineage>
</organism>
<proteinExistence type="inferred from homology"/>
<dbReference type="PANTHER" id="PTHR11465:SF9">
    <property type="entry name" value="CATALASE"/>
    <property type="match status" value="1"/>
</dbReference>
<reference evidence="15 16" key="1">
    <citation type="journal article" date="2019" name="Nat. Ecol. Evol.">
        <title>Megaphylogeny resolves global patterns of mushroom evolution.</title>
        <authorList>
            <person name="Varga T."/>
            <person name="Krizsan K."/>
            <person name="Foldi C."/>
            <person name="Dima B."/>
            <person name="Sanchez-Garcia M."/>
            <person name="Sanchez-Ramirez S."/>
            <person name="Szollosi G.J."/>
            <person name="Szarkandi J.G."/>
            <person name="Papp V."/>
            <person name="Albert L."/>
            <person name="Andreopoulos W."/>
            <person name="Angelini C."/>
            <person name="Antonin V."/>
            <person name="Barry K.W."/>
            <person name="Bougher N.L."/>
            <person name="Buchanan P."/>
            <person name="Buyck B."/>
            <person name="Bense V."/>
            <person name="Catcheside P."/>
            <person name="Chovatia M."/>
            <person name="Cooper J."/>
            <person name="Damon W."/>
            <person name="Desjardin D."/>
            <person name="Finy P."/>
            <person name="Geml J."/>
            <person name="Haridas S."/>
            <person name="Hughes K."/>
            <person name="Justo A."/>
            <person name="Karasinski D."/>
            <person name="Kautmanova I."/>
            <person name="Kiss B."/>
            <person name="Kocsube S."/>
            <person name="Kotiranta H."/>
            <person name="LaButti K.M."/>
            <person name="Lechner B.E."/>
            <person name="Liimatainen K."/>
            <person name="Lipzen A."/>
            <person name="Lukacs Z."/>
            <person name="Mihaltcheva S."/>
            <person name="Morgado L.N."/>
            <person name="Niskanen T."/>
            <person name="Noordeloos M.E."/>
            <person name="Ohm R.A."/>
            <person name="Ortiz-Santana B."/>
            <person name="Ovrebo C."/>
            <person name="Racz N."/>
            <person name="Riley R."/>
            <person name="Savchenko A."/>
            <person name="Shiryaev A."/>
            <person name="Soop K."/>
            <person name="Spirin V."/>
            <person name="Szebenyi C."/>
            <person name="Tomsovsky M."/>
            <person name="Tulloss R.E."/>
            <person name="Uehling J."/>
            <person name="Grigoriev I.V."/>
            <person name="Vagvolgyi C."/>
            <person name="Papp T."/>
            <person name="Martin F.M."/>
            <person name="Miettinen O."/>
            <person name="Hibbett D.S."/>
            <person name="Nagy L.G."/>
        </authorList>
    </citation>
    <scope>NUCLEOTIDE SEQUENCE [LARGE SCALE GENOMIC DNA]</scope>
    <source>
        <strain evidence="15 16">CBS 121175</strain>
    </source>
</reference>
<evidence type="ECO:0000256" key="7">
    <source>
        <dbReference type="ARBA" id="ARBA00023324"/>
    </source>
</evidence>
<dbReference type="GO" id="GO:0046872">
    <property type="term" value="F:metal ion binding"/>
    <property type="evidence" value="ECO:0007669"/>
    <property type="project" value="UniProtKB-KW"/>
</dbReference>
<keyword evidence="3 10" id="KW-0349">Heme</keyword>
<evidence type="ECO:0000256" key="11">
    <source>
        <dbReference type="RuleBase" id="RU000498"/>
    </source>
</evidence>
<feature type="chain" id="PRO_5022799201" description="Catalase" evidence="13">
    <location>
        <begin position="22"/>
        <end position="511"/>
    </location>
</feature>
<feature type="active site" evidence="9">
    <location>
        <position position="154"/>
    </location>
</feature>
<feature type="active site" evidence="9">
    <location>
        <position position="81"/>
    </location>
</feature>
<dbReference type="SUPFAM" id="SSF56634">
    <property type="entry name" value="Heme-dependent catalase-like"/>
    <property type="match status" value="1"/>
</dbReference>
<dbReference type="STRING" id="230819.A0A5C3KBZ6"/>
<evidence type="ECO:0000256" key="1">
    <source>
        <dbReference type="ARBA" id="ARBA00005329"/>
    </source>
</evidence>
<accession>A0A5C3KBZ6</accession>
<gene>
    <name evidence="15" type="ORF">FA15DRAFT_761002</name>
</gene>
<feature type="signal peptide" evidence="13">
    <location>
        <begin position="1"/>
        <end position="21"/>
    </location>
</feature>
<dbReference type="SMART" id="SM01060">
    <property type="entry name" value="Catalase"/>
    <property type="match status" value="1"/>
</dbReference>
<evidence type="ECO:0000256" key="6">
    <source>
        <dbReference type="ARBA" id="ARBA00023004"/>
    </source>
</evidence>
<dbReference type="PRINTS" id="PR00067">
    <property type="entry name" value="CATALASE"/>
</dbReference>
<dbReference type="InterPro" id="IPR024708">
    <property type="entry name" value="Catalase_AS"/>
</dbReference>
<keyword evidence="2 11" id="KW-0575">Peroxidase</keyword>
<dbReference type="EMBL" id="ML210485">
    <property type="protein sequence ID" value="TFK17606.1"/>
    <property type="molecule type" value="Genomic_DNA"/>
</dbReference>
<dbReference type="EC" id="1.11.1.6" evidence="11"/>
<evidence type="ECO:0000256" key="5">
    <source>
        <dbReference type="ARBA" id="ARBA00023002"/>
    </source>
</evidence>
<sequence>MRLPSPSVVSAFTTFFACATATVQGSNSGHSFYTTSGGVPVNDPTAFQRVGRNGPILLQDTHLIEQLAHFARERIPERVVHAKGAGAYGVFEVTEDITDLTSAAFLDQIGKKSRVLVRFSTVGGESGSADTARDPRGFAIKIYTEEGNEDWVFNSTPVFFLRDPSKFPLFVHTQKRDPQTHLKNATVFWDYLSTNQESVRQLMHLFSDRGTPFSYRHMDGFSGHTFKFAKHNGTYNYVKIHLKTDQGVRTLTNEEAGDLAGKNSDWTTQDLFEAIQRGDNPSWTAYVQVMSPEQAEQFRYSVFDLTKTWPEDQFPLRKFGKMTLNQNPENFFAEIEQAAFSPSNIVPGIEPSADPVLQARLFSYPDSQRYRLGVNFNQIPVNCPMHVNNPFQRDGHFAIHNYGAAPNYMSSFHPLVYRSVPTKEHEEWVGKATLFSSVVEDKDFEQATEEWAYLGTMEGQQRNFVHNIAVHLCNAHPEVRKRTYGMFDRVDAQLGQWLREETEKEVVALSV</sequence>
<dbReference type="GO" id="GO:0042744">
    <property type="term" value="P:hydrogen peroxide catabolic process"/>
    <property type="evidence" value="ECO:0007669"/>
    <property type="project" value="UniProtKB-KW"/>
</dbReference>
<dbReference type="GO" id="GO:0005739">
    <property type="term" value="C:mitochondrion"/>
    <property type="evidence" value="ECO:0007669"/>
    <property type="project" value="TreeGrafter"/>
</dbReference>
<keyword evidence="16" id="KW-1185">Reference proteome</keyword>
<dbReference type="Gene3D" id="2.40.180.10">
    <property type="entry name" value="Catalase core domain"/>
    <property type="match status" value="1"/>
</dbReference>
<comment type="function">
    <text evidence="8 12">Catalyzes the degradation of hydrogen peroxide (H(2)O(2)) generated by peroxisomal oxidases to water and oxygen, thereby protecting cells from the toxic effects of hydrogen peroxide.</text>
</comment>
<evidence type="ECO:0000313" key="16">
    <source>
        <dbReference type="Proteomes" id="UP000307440"/>
    </source>
</evidence>
<keyword evidence="6 10" id="KW-0408">Iron</keyword>
<evidence type="ECO:0000313" key="15">
    <source>
        <dbReference type="EMBL" id="TFK17606.1"/>
    </source>
</evidence>
<dbReference type="FunFam" id="2.40.180.10:FF:000001">
    <property type="entry name" value="Catalase"/>
    <property type="match status" value="1"/>
</dbReference>
<evidence type="ECO:0000259" key="14">
    <source>
        <dbReference type="SMART" id="SM01060"/>
    </source>
</evidence>
<protein>
    <recommendedName>
        <fullName evidence="11">Catalase</fullName>
        <ecNumber evidence="11">1.11.1.6</ecNumber>
    </recommendedName>
</protein>
<evidence type="ECO:0000256" key="12">
    <source>
        <dbReference type="RuleBase" id="RU004142"/>
    </source>
</evidence>
<dbReference type="InterPro" id="IPR011614">
    <property type="entry name" value="Catalase_core"/>
</dbReference>
<dbReference type="AlphaFoldDB" id="A0A5C3KBZ6"/>
<dbReference type="PROSITE" id="PS51257">
    <property type="entry name" value="PROKAR_LIPOPROTEIN"/>
    <property type="match status" value="1"/>
</dbReference>
<evidence type="ECO:0000256" key="3">
    <source>
        <dbReference type="ARBA" id="ARBA00022617"/>
    </source>
</evidence>
<keyword evidence="13" id="KW-0732">Signal</keyword>
<dbReference type="OrthoDB" id="6880011at2759"/>
<evidence type="ECO:0000256" key="8">
    <source>
        <dbReference type="ARBA" id="ARBA00044729"/>
    </source>
</evidence>
<evidence type="ECO:0000256" key="13">
    <source>
        <dbReference type="SAM" id="SignalP"/>
    </source>
</evidence>
<comment type="catalytic activity">
    <reaction evidence="11">
        <text>2 H2O2 = O2 + 2 H2O</text>
        <dbReference type="Rhea" id="RHEA:20309"/>
        <dbReference type="ChEBI" id="CHEBI:15377"/>
        <dbReference type="ChEBI" id="CHEBI:15379"/>
        <dbReference type="ChEBI" id="CHEBI:16240"/>
        <dbReference type="EC" id="1.11.1.6"/>
    </reaction>
</comment>
<dbReference type="InterPro" id="IPR018028">
    <property type="entry name" value="Catalase"/>
</dbReference>
<keyword evidence="7 11" id="KW-0376">Hydrogen peroxide</keyword>
<feature type="domain" description="Catalase core" evidence="14">
    <location>
        <begin position="34"/>
        <end position="416"/>
    </location>
</feature>
<dbReference type="Pfam" id="PF06628">
    <property type="entry name" value="Catalase-rel"/>
    <property type="match status" value="1"/>
</dbReference>
<evidence type="ECO:0000256" key="9">
    <source>
        <dbReference type="PIRSR" id="PIRSR038928-1"/>
    </source>
</evidence>
<dbReference type="CDD" id="cd08157">
    <property type="entry name" value="catalase_fungal"/>
    <property type="match status" value="1"/>
</dbReference>
<dbReference type="GO" id="GO:0004096">
    <property type="term" value="F:catalase activity"/>
    <property type="evidence" value="ECO:0007669"/>
    <property type="project" value="UniProtKB-EC"/>
</dbReference>
<feature type="binding site" description="axial binding residue" evidence="10">
    <location>
        <position position="364"/>
    </location>
    <ligand>
        <name>heme</name>
        <dbReference type="ChEBI" id="CHEBI:30413"/>
    </ligand>
    <ligandPart>
        <name>Fe</name>
        <dbReference type="ChEBI" id="CHEBI:18248"/>
    </ligandPart>
</feature>
<dbReference type="GO" id="GO:0020037">
    <property type="term" value="F:heme binding"/>
    <property type="evidence" value="ECO:0007669"/>
    <property type="project" value="InterPro"/>
</dbReference>
<dbReference type="PANTHER" id="PTHR11465">
    <property type="entry name" value="CATALASE"/>
    <property type="match status" value="1"/>
</dbReference>
<dbReference type="InterPro" id="IPR020835">
    <property type="entry name" value="Catalase_sf"/>
</dbReference>
<dbReference type="GO" id="GO:0042542">
    <property type="term" value="P:response to hydrogen peroxide"/>
    <property type="evidence" value="ECO:0007669"/>
    <property type="project" value="TreeGrafter"/>
</dbReference>
<dbReference type="PROSITE" id="PS00437">
    <property type="entry name" value="CATALASE_1"/>
    <property type="match status" value="1"/>
</dbReference>
<dbReference type="GO" id="GO:0005777">
    <property type="term" value="C:peroxisome"/>
    <property type="evidence" value="ECO:0007669"/>
    <property type="project" value="TreeGrafter"/>
</dbReference>